<dbReference type="GO" id="GO:0006665">
    <property type="term" value="P:sphingolipid metabolic process"/>
    <property type="evidence" value="ECO:0007669"/>
    <property type="project" value="UniProtKB-UniPathway"/>
</dbReference>
<feature type="domain" description="Cytochrome b5 heme-binding" evidence="17">
    <location>
        <begin position="7"/>
        <end position="82"/>
    </location>
</feature>
<dbReference type="UniPathway" id="UPA00222"/>
<protein>
    <recommendedName>
        <fullName evidence="6">Delta 8-(E)-sphingolipid desaturase</fullName>
        <ecNumber evidence="5">1.14.19.18</ecNumber>
    </recommendedName>
</protein>
<keyword evidence="8 16" id="KW-0812">Transmembrane</keyword>
<evidence type="ECO:0000256" key="8">
    <source>
        <dbReference type="ARBA" id="ARBA00022692"/>
    </source>
</evidence>
<dbReference type="PANTHER" id="PTHR19353:SF30">
    <property type="entry name" value="DELTA 8-(E)-SPHINGOLIPID DESATURASE"/>
    <property type="match status" value="1"/>
</dbReference>
<sequence length="522" mass="60106">MRQSDPTEILSPRYIGALIAEGNSIIIVDQKVLRLDAWIPYHPGGHKTIQHVVGKDATDEFTVFHSDNTRASIHRYQIGRIEGRWENVIPPIQGGIYRRLDDSETCPQPTMEQALKDHPEPEQDEDEITFIDAQTKQEIQLTRSTYPAVDSATQDHIIQRYRELHEQIQTEGLYNCNYIAYAWEFARCVALLSAMLIALRWGWYTTSAICLGMFWSQMVFAAHDAGHMGITHNYTIDTLIGMTIAAPIGGLSLGWWKRTHNVHHIITNAPEHDPDNQHLPVFAVNHRFFTSLPSTYHERTMPYNNLARALVPYQAGLYYIILLFGRFNLYIQSWLFLFHAQGPRKGPAKWHRWYEVLGNIIFWLWFGYGLLYRSLPTPGTRITYLLISHMVTMPLHVQFTLSHFAMSTADLGPLESFAQRMLRTTMDVDCPEWLDWFHGGLQFQAVHHLFPRVPRHNLRRAQRLVIGFCRDVGIPYALYGFVGGNCKVVGSLAEVGRQAAVLEKCRGRVTRDVFTREFTSRK</sequence>
<proteinExistence type="inferred from homology"/>
<dbReference type="SMART" id="SM01117">
    <property type="entry name" value="Cyt-b5"/>
    <property type="match status" value="1"/>
</dbReference>
<evidence type="ECO:0000313" key="18">
    <source>
        <dbReference type="EMBL" id="KAE8151823.1"/>
    </source>
</evidence>
<comment type="similarity">
    <text evidence="4">Belongs to the fatty acid desaturase type 1 family.</text>
</comment>
<feature type="transmembrane region" description="Helical" evidence="16">
    <location>
        <begin position="317"/>
        <end position="340"/>
    </location>
</feature>
<evidence type="ECO:0000256" key="4">
    <source>
        <dbReference type="ARBA" id="ARBA00009295"/>
    </source>
</evidence>
<evidence type="ECO:0000256" key="11">
    <source>
        <dbReference type="ARBA" id="ARBA00022989"/>
    </source>
</evidence>
<evidence type="ECO:0000313" key="19">
    <source>
        <dbReference type="Proteomes" id="UP000325780"/>
    </source>
</evidence>
<keyword evidence="19" id="KW-1185">Reference proteome</keyword>
<gene>
    <name evidence="18" type="ORF">BDV25DRAFT_128519</name>
</gene>
<feature type="transmembrane region" description="Helical" evidence="16">
    <location>
        <begin position="234"/>
        <end position="256"/>
    </location>
</feature>
<dbReference type="PANTHER" id="PTHR19353">
    <property type="entry name" value="FATTY ACID DESATURASE 2"/>
    <property type="match status" value="1"/>
</dbReference>
<evidence type="ECO:0000256" key="16">
    <source>
        <dbReference type="SAM" id="Phobius"/>
    </source>
</evidence>
<dbReference type="SUPFAM" id="SSF55856">
    <property type="entry name" value="Cytochrome b5-like heme/steroid binding domain"/>
    <property type="match status" value="1"/>
</dbReference>
<evidence type="ECO:0000256" key="2">
    <source>
        <dbReference type="ARBA" id="ARBA00004760"/>
    </source>
</evidence>
<feature type="transmembrane region" description="Helical" evidence="16">
    <location>
        <begin position="352"/>
        <end position="370"/>
    </location>
</feature>
<comment type="pathway">
    <text evidence="2">Lipid metabolism; sphingolipid metabolism.</text>
</comment>
<evidence type="ECO:0000256" key="12">
    <source>
        <dbReference type="ARBA" id="ARBA00023002"/>
    </source>
</evidence>
<reference evidence="18 19" key="1">
    <citation type="submission" date="2019-04" db="EMBL/GenBank/DDBJ databases">
        <title>Friends and foes A comparative genomics study of 23 Aspergillus species from section Flavi.</title>
        <authorList>
            <consortium name="DOE Joint Genome Institute"/>
            <person name="Kjaerbolling I."/>
            <person name="Vesth T."/>
            <person name="Frisvad J.C."/>
            <person name="Nybo J.L."/>
            <person name="Theobald S."/>
            <person name="Kildgaard S."/>
            <person name="Isbrandt T."/>
            <person name="Kuo A."/>
            <person name="Sato A."/>
            <person name="Lyhne E.K."/>
            <person name="Kogle M.E."/>
            <person name="Wiebenga A."/>
            <person name="Kun R.S."/>
            <person name="Lubbers R.J."/>
            <person name="Makela M.R."/>
            <person name="Barry K."/>
            <person name="Chovatia M."/>
            <person name="Clum A."/>
            <person name="Daum C."/>
            <person name="Haridas S."/>
            <person name="He G."/>
            <person name="LaButti K."/>
            <person name="Lipzen A."/>
            <person name="Mondo S."/>
            <person name="Riley R."/>
            <person name="Salamov A."/>
            <person name="Simmons B.A."/>
            <person name="Magnuson J.K."/>
            <person name="Henrissat B."/>
            <person name="Mortensen U.H."/>
            <person name="Larsen T.O."/>
            <person name="Devries R.P."/>
            <person name="Grigoriev I.V."/>
            <person name="Machida M."/>
            <person name="Baker S.E."/>
            <person name="Andersen M.R."/>
        </authorList>
    </citation>
    <scope>NUCLEOTIDE SEQUENCE [LARGE SCALE GENOMIC DNA]</scope>
    <source>
        <strain evidence="18 19">IBT 18842</strain>
    </source>
</reference>
<keyword evidence="10" id="KW-0746">Sphingolipid metabolism</keyword>
<dbReference type="OrthoDB" id="260091at2759"/>
<keyword evidence="14" id="KW-0443">Lipid metabolism</keyword>
<evidence type="ECO:0000256" key="6">
    <source>
        <dbReference type="ARBA" id="ARBA00016939"/>
    </source>
</evidence>
<accession>A0A5N6TZP3</accession>
<organism evidence="18 19">
    <name type="scientific">Aspergillus avenaceus</name>
    <dbReference type="NCBI Taxonomy" id="36643"/>
    <lineage>
        <taxon>Eukaryota</taxon>
        <taxon>Fungi</taxon>
        <taxon>Dikarya</taxon>
        <taxon>Ascomycota</taxon>
        <taxon>Pezizomycotina</taxon>
        <taxon>Eurotiomycetes</taxon>
        <taxon>Eurotiomycetidae</taxon>
        <taxon>Eurotiales</taxon>
        <taxon>Aspergillaceae</taxon>
        <taxon>Aspergillus</taxon>
        <taxon>Aspergillus subgen. Circumdati</taxon>
    </lineage>
</organism>
<evidence type="ECO:0000256" key="9">
    <source>
        <dbReference type="ARBA" id="ARBA00022723"/>
    </source>
</evidence>
<keyword evidence="12" id="KW-0560">Oxidoreductase</keyword>
<evidence type="ECO:0000256" key="7">
    <source>
        <dbReference type="ARBA" id="ARBA00022617"/>
    </source>
</evidence>
<evidence type="ECO:0000256" key="15">
    <source>
        <dbReference type="ARBA" id="ARBA00023136"/>
    </source>
</evidence>
<evidence type="ECO:0000256" key="13">
    <source>
        <dbReference type="ARBA" id="ARBA00023004"/>
    </source>
</evidence>
<evidence type="ECO:0000256" key="3">
    <source>
        <dbReference type="ARBA" id="ARBA00004991"/>
    </source>
</evidence>
<comment type="pathway">
    <text evidence="3">Sphingolipid metabolism.</text>
</comment>
<dbReference type="InterPro" id="IPR036400">
    <property type="entry name" value="Cyt_B5-like_heme/steroid_sf"/>
</dbReference>
<dbReference type="AlphaFoldDB" id="A0A5N6TZP3"/>
<name>A0A5N6TZP3_ASPAV</name>
<dbReference type="GO" id="GO:0046872">
    <property type="term" value="F:metal ion binding"/>
    <property type="evidence" value="ECO:0007669"/>
    <property type="project" value="UniProtKB-KW"/>
</dbReference>
<comment type="subcellular location">
    <subcellularLocation>
        <location evidence="1">Membrane</location>
        <topology evidence="1">Multi-pass membrane protein</topology>
    </subcellularLocation>
</comment>
<evidence type="ECO:0000256" key="5">
    <source>
        <dbReference type="ARBA" id="ARBA00012019"/>
    </source>
</evidence>
<dbReference type="InterPro" id="IPR001199">
    <property type="entry name" value="Cyt_B5-like_heme/steroid-bd"/>
</dbReference>
<keyword evidence="11 16" id="KW-1133">Transmembrane helix</keyword>
<evidence type="ECO:0000259" key="17">
    <source>
        <dbReference type="PROSITE" id="PS50255"/>
    </source>
</evidence>
<dbReference type="EMBL" id="ML742064">
    <property type="protein sequence ID" value="KAE8151823.1"/>
    <property type="molecule type" value="Genomic_DNA"/>
</dbReference>
<keyword evidence="7" id="KW-0349">Heme</keyword>
<dbReference type="InterPro" id="IPR005804">
    <property type="entry name" value="FA_desaturase_dom"/>
</dbReference>
<feature type="transmembrane region" description="Helical" evidence="16">
    <location>
        <begin position="201"/>
        <end position="222"/>
    </location>
</feature>
<dbReference type="GO" id="GO:0016717">
    <property type="term" value="F:oxidoreductase activity, acting on paired donors, with oxidation of a pair of donors resulting in the reduction of molecular oxygen to two molecules of water"/>
    <property type="evidence" value="ECO:0007669"/>
    <property type="project" value="TreeGrafter"/>
</dbReference>
<dbReference type="GO" id="GO:0016020">
    <property type="term" value="C:membrane"/>
    <property type="evidence" value="ECO:0007669"/>
    <property type="project" value="UniProtKB-SubCell"/>
</dbReference>
<evidence type="ECO:0000256" key="14">
    <source>
        <dbReference type="ARBA" id="ARBA00023098"/>
    </source>
</evidence>
<dbReference type="Pfam" id="PF00173">
    <property type="entry name" value="Cyt-b5"/>
    <property type="match status" value="1"/>
</dbReference>
<keyword evidence="9" id="KW-0479">Metal-binding</keyword>
<evidence type="ECO:0000256" key="1">
    <source>
        <dbReference type="ARBA" id="ARBA00004141"/>
    </source>
</evidence>
<keyword evidence="13" id="KW-0408">Iron</keyword>
<keyword evidence="15 16" id="KW-0472">Membrane</keyword>
<dbReference type="CDD" id="cd03506">
    <property type="entry name" value="Delta6-FADS-like"/>
    <property type="match status" value="1"/>
</dbReference>
<evidence type="ECO:0000256" key="10">
    <source>
        <dbReference type="ARBA" id="ARBA00022919"/>
    </source>
</evidence>
<dbReference type="Pfam" id="PF00487">
    <property type="entry name" value="FA_desaturase"/>
    <property type="match status" value="1"/>
</dbReference>
<dbReference type="Gene3D" id="3.10.120.10">
    <property type="entry name" value="Cytochrome b5-like heme/steroid binding domain"/>
    <property type="match status" value="1"/>
</dbReference>
<dbReference type="PROSITE" id="PS50255">
    <property type="entry name" value="CYTOCHROME_B5_2"/>
    <property type="match status" value="1"/>
</dbReference>
<dbReference type="PIRSF" id="PIRSF015921">
    <property type="entry name" value="FA_sphinglp_des"/>
    <property type="match status" value="1"/>
</dbReference>
<dbReference type="Proteomes" id="UP000325780">
    <property type="component" value="Unassembled WGS sequence"/>
</dbReference>
<dbReference type="EC" id="1.14.19.18" evidence="5"/>
<dbReference type="InterPro" id="IPR012171">
    <property type="entry name" value="Fatty_acid_desaturase"/>
</dbReference>